<dbReference type="Proteomes" id="UP001642464">
    <property type="component" value="Unassembled WGS sequence"/>
</dbReference>
<feature type="signal peptide" evidence="1">
    <location>
        <begin position="1"/>
        <end position="26"/>
    </location>
</feature>
<reference evidence="3 4" key="1">
    <citation type="submission" date="2024-02" db="EMBL/GenBank/DDBJ databases">
        <authorList>
            <person name="Chen Y."/>
            <person name="Shah S."/>
            <person name="Dougan E. K."/>
            <person name="Thang M."/>
            <person name="Chan C."/>
        </authorList>
    </citation>
    <scope>NUCLEOTIDE SEQUENCE [LARGE SCALE GENOMIC DNA]</scope>
</reference>
<comment type="caution">
    <text evidence="3">The sequence shown here is derived from an EMBL/GenBank/DDBJ whole genome shotgun (WGS) entry which is preliminary data.</text>
</comment>
<gene>
    <name evidence="3" type="ORF">SCF082_LOCUS19111</name>
</gene>
<accession>A0ABP0KTJ2</accession>
<protein>
    <submittedName>
        <fullName evidence="3">Penicillin-binding protein 4* (PBP 4*) (PBP 4A) (Penicillin-binding protein E)</fullName>
    </submittedName>
</protein>
<evidence type="ECO:0000259" key="2">
    <source>
        <dbReference type="Pfam" id="PF00144"/>
    </source>
</evidence>
<dbReference type="InterPro" id="IPR001466">
    <property type="entry name" value="Beta-lactam-related"/>
</dbReference>
<feature type="domain" description="Beta-lactamase-related" evidence="2">
    <location>
        <begin position="40"/>
        <end position="317"/>
    </location>
</feature>
<evidence type="ECO:0000313" key="4">
    <source>
        <dbReference type="Proteomes" id="UP001642464"/>
    </source>
</evidence>
<evidence type="ECO:0000313" key="3">
    <source>
        <dbReference type="EMBL" id="CAK9030194.1"/>
    </source>
</evidence>
<name>A0ABP0KTJ2_9DINO</name>
<dbReference type="PANTHER" id="PTHR46825">
    <property type="entry name" value="D-ALANYL-D-ALANINE-CARBOXYPEPTIDASE/ENDOPEPTIDASE AMPH"/>
    <property type="match status" value="1"/>
</dbReference>
<organism evidence="3 4">
    <name type="scientific">Durusdinium trenchii</name>
    <dbReference type="NCBI Taxonomy" id="1381693"/>
    <lineage>
        <taxon>Eukaryota</taxon>
        <taxon>Sar</taxon>
        <taxon>Alveolata</taxon>
        <taxon>Dinophyceae</taxon>
        <taxon>Suessiales</taxon>
        <taxon>Symbiodiniaceae</taxon>
        <taxon>Durusdinium</taxon>
    </lineage>
</organism>
<keyword evidence="1" id="KW-0732">Signal</keyword>
<feature type="non-terminal residue" evidence="3">
    <location>
        <position position="326"/>
    </location>
</feature>
<feature type="chain" id="PRO_5046100403" evidence="1">
    <location>
        <begin position="27"/>
        <end position="326"/>
    </location>
</feature>
<evidence type="ECO:0000256" key="1">
    <source>
        <dbReference type="SAM" id="SignalP"/>
    </source>
</evidence>
<dbReference type="Gene3D" id="3.40.710.10">
    <property type="entry name" value="DD-peptidase/beta-lactamase superfamily"/>
    <property type="match status" value="1"/>
</dbReference>
<dbReference type="SUPFAM" id="SSF56601">
    <property type="entry name" value="beta-lactamase/transpeptidase-like"/>
    <property type="match status" value="1"/>
</dbReference>
<dbReference type="InterPro" id="IPR050491">
    <property type="entry name" value="AmpC-like"/>
</dbReference>
<dbReference type="InterPro" id="IPR012338">
    <property type="entry name" value="Beta-lactam/transpept-like"/>
</dbReference>
<dbReference type="PANTHER" id="PTHR46825:SF7">
    <property type="entry name" value="D-ALANYL-D-ALANINE CARBOXYPEPTIDASE"/>
    <property type="match status" value="1"/>
</dbReference>
<proteinExistence type="predicted"/>
<sequence>MIVSFFPEGLLAAVLCLFLLLSGCDTGTKHQDSPLQRFQAELDELHRDYDFPGATAAFVLADGTEGAVATGLADVESGVRMEPDARMLAASIGKTFVAATVLSLEREGTLSLDDKLAVWLSGEAWLERLDNHSTITVRHLLNHSSGMGNHVDDPRFARLFASNWSDAEFAPRPETLISYVLDQPSLFAPGQGWAYSDTGYLLLGLIIERATGRSYYEEVSGRFLTPLGLSLTSPSNRHVLPGIVPGYMAEDNAFALPRKTTNAEQRMLWNPAIEWTGGGLISNSLDLARWGTLLFEGQVMAGDYLDDLLLEMPVSADAPDLAYGAG</sequence>
<dbReference type="Pfam" id="PF00144">
    <property type="entry name" value="Beta-lactamase"/>
    <property type="match status" value="1"/>
</dbReference>
<dbReference type="EMBL" id="CAXAMM010012997">
    <property type="protein sequence ID" value="CAK9030194.1"/>
    <property type="molecule type" value="Genomic_DNA"/>
</dbReference>
<keyword evidence="4" id="KW-1185">Reference proteome</keyword>